<dbReference type="Gene3D" id="1.10.10.10">
    <property type="entry name" value="Winged helix-like DNA-binding domain superfamily/Winged helix DNA-binding domain"/>
    <property type="match status" value="1"/>
</dbReference>
<dbReference type="SMART" id="SM00421">
    <property type="entry name" value="HTH_LUXR"/>
    <property type="match status" value="1"/>
</dbReference>
<dbReference type="Proteomes" id="UP000638353">
    <property type="component" value="Unassembled WGS sequence"/>
</dbReference>
<comment type="caution">
    <text evidence="2">The sequence shown here is derived from an EMBL/GenBank/DDBJ whole genome shotgun (WGS) entry which is preliminary data.</text>
</comment>
<evidence type="ECO:0000313" key="3">
    <source>
        <dbReference type="Proteomes" id="UP000638353"/>
    </source>
</evidence>
<feature type="domain" description="HTH luxR-type" evidence="1">
    <location>
        <begin position="829"/>
        <end position="886"/>
    </location>
</feature>
<reference evidence="2" key="2">
    <citation type="submission" date="2020-09" db="EMBL/GenBank/DDBJ databases">
        <authorList>
            <person name="Sun Q."/>
            <person name="Ohkuma M."/>
        </authorList>
    </citation>
    <scope>NUCLEOTIDE SEQUENCE</scope>
    <source>
        <strain evidence="2">JCM 4637</strain>
    </source>
</reference>
<accession>A0A919CEP4</accession>
<dbReference type="AlphaFoldDB" id="A0A919CEP4"/>
<evidence type="ECO:0000259" key="1">
    <source>
        <dbReference type="SMART" id="SM00421"/>
    </source>
</evidence>
<name>A0A919CEP4_9ACTN</name>
<sequence>MPHHGREQHTLGLLLDGLAAGHSCVVTLTGPPGHGQDALARWSARLAPSRGLRVLSARAVHSESGTRHGVVSQLLTGLGVSVHAGPAPVLRAARRHPLLLVLEDAQWADADSLRWLLALLRRAANAPVGVLASGSDTALPGTGWRCLAPGFPDPDGAHELVLEPLTLRDAARTVRAVCGAEGEPEFTAAALRTSAAIPAVLLTALRQFARRGHLPVARRTAELEAVGRAVLDDHIGRVLRGLPSETVAALRVLAVTDGVLDFPAVCALAGLGHLAEARLRTVLDATGLLRTSGAVPRIGVEAGLRVLAGMEASERAVLHAAAARLARRAGATDQEVGGLLLHSRPFDAPWAAPVLHRGSVAAQSAGDHVRAAALLARALREPLDEEMRARTMLDLAAAELLTVPQAGIRRIGALTRTRARARSAVRLRAVDLGLAAGDADGMCRAAAEALPAAATPEEEQALVALFWAADPADRERAERVVPRMPPLPARPSCDVQAGPRAWQLALAGEGLATARDLARAATARPVRDTLVLPRLAACEALCLTGDYEEADAALSALLTGVRADGRRIAAPRVLAARAELNLRRGLLAAAEQDIGAAERAMPQPSTTAAVTVQLRAVRILVDLERGDTAPAGTLAAEPAGEAVRHSTHWPHLLFARAMVAAAEDRTEAVHLLRECGRLLLHRNHVNPALLPWRSTAARLLRASGRETEAHRLAAEELRLARGWGEPGAVGWAELNTGPTAAQDGPARARHAAGLLGRGPAGPAYQRALADLAAAELRAGTNRHAAAAAVAELRALTATYPRGPMARSARALGAELAPLQGPGVSRPVGWAELSPPDARTATLAAHGHSNTRIAGMLSLSRRAVELRLSRVYRTLRIAGREELHALVRDMEGR</sequence>
<dbReference type="GO" id="GO:0003677">
    <property type="term" value="F:DNA binding"/>
    <property type="evidence" value="ECO:0007669"/>
    <property type="project" value="InterPro"/>
</dbReference>
<dbReference type="InterPro" id="IPR016032">
    <property type="entry name" value="Sig_transdc_resp-reg_C-effctor"/>
</dbReference>
<dbReference type="SUPFAM" id="SSF46894">
    <property type="entry name" value="C-terminal effector domain of the bipartite response regulators"/>
    <property type="match status" value="1"/>
</dbReference>
<proteinExistence type="predicted"/>
<dbReference type="InterPro" id="IPR027417">
    <property type="entry name" value="P-loop_NTPase"/>
</dbReference>
<protein>
    <recommendedName>
        <fullName evidence="1">HTH luxR-type domain-containing protein</fullName>
    </recommendedName>
</protein>
<dbReference type="InterPro" id="IPR036388">
    <property type="entry name" value="WH-like_DNA-bd_sf"/>
</dbReference>
<dbReference type="GO" id="GO:0006355">
    <property type="term" value="P:regulation of DNA-templated transcription"/>
    <property type="evidence" value="ECO:0007669"/>
    <property type="project" value="InterPro"/>
</dbReference>
<dbReference type="InterPro" id="IPR000792">
    <property type="entry name" value="Tscrpt_reg_LuxR_C"/>
</dbReference>
<dbReference type="SUPFAM" id="SSF52540">
    <property type="entry name" value="P-loop containing nucleoside triphosphate hydrolases"/>
    <property type="match status" value="1"/>
</dbReference>
<organism evidence="2 3">
    <name type="scientific">Streptomyces finlayi</name>
    <dbReference type="NCBI Taxonomy" id="67296"/>
    <lineage>
        <taxon>Bacteria</taxon>
        <taxon>Bacillati</taxon>
        <taxon>Actinomycetota</taxon>
        <taxon>Actinomycetes</taxon>
        <taxon>Kitasatosporales</taxon>
        <taxon>Streptomycetaceae</taxon>
        <taxon>Streptomyces</taxon>
    </lineage>
</organism>
<evidence type="ECO:0000313" key="2">
    <source>
        <dbReference type="EMBL" id="GHD13491.1"/>
    </source>
</evidence>
<gene>
    <name evidence="2" type="ORF">GCM10010334_71750</name>
</gene>
<dbReference type="EMBL" id="BMVC01000019">
    <property type="protein sequence ID" value="GHD13491.1"/>
    <property type="molecule type" value="Genomic_DNA"/>
</dbReference>
<reference evidence="2" key="1">
    <citation type="journal article" date="2014" name="Int. J. Syst. Evol. Microbiol.">
        <title>Complete genome sequence of Corynebacterium casei LMG S-19264T (=DSM 44701T), isolated from a smear-ripened cheese.</title>
        <authorList>
            <consortium name="US DOE Joint Genome Institute (JGI-PGF)"/>
            <person name="Walter F."/>
            <person name="Albersmeier A."/>
            <person name="Kalinowski J."/>
            <person name="Ruckert C."/>
        </authorList>
    </citation>
    <scope>NUCLEOTIDE SEQUENCE</scope>
    <source>
        <strain evidence="2">JCM 4637</strain>
    </source>
</reference>